<sequence length="1642" mass="180795">MPDQNNQYVFCADYSSMASCLAAIYADKTAGLYQADQALLDKLNTFENDLLKKLYQRVITVLGVIEGAADPDILQSGDFYAGDFYSLDFLTGYQETGSGFSSQFQTVLNIFALLCSREDELSQDIIDSIATVFIPVLEAFGELEEALAAAGFEPCRDTPVAYFNNAPEIRLQAAGSDGSTGIAEGILLRWLLNGQLGDRHLPQGDYASSQGSGFNLPDDYVRISRTPYTAPVVFNLDFSALRPAISASEPRWTYILNLTRDGRKYSNTVILEFRDAAAYRAQHLQVNPLQDPAGFLKGYAGQLDIRFRDKTAFRFGLTLRKSGQSAAILKLAALARPDAGITGDVTVLRDRLEIQETETVKNYTVENIRIIRLQTDGNAYPAVLSFETYDDFLKSRAANAWTTVGSGFGLSLDDATVFSRLEEHGRVEIDQSWPQYRDGTTLRVTNYQDKWSRSTGEEPSVKTVLSSYLSQSQSGIDPVLNVNPFGGDGFSLRYIDLLNLQAADYHFARMLGLGHIDTPEAALNDRFVYRMTYRNRTSLSAEIKDLVYLSLPVAKNDLRLPAKPLMRPVNYHLSVEGRPDAGQFDAQGYNVRNRVRLVNIGRAAMESEIPDEDFFSSDVPNALFDHGANTSAVWFGLEYRTAGDTAYVLPYITDDQAGEGRVYTAYNSAYHAAHGTDAPETVLLQDNEDSLFLHLEKNAGIHEYAIYGVDLFSRASELSEAVQTDETVFPPDNQLRPPTELTVQYIQKENTPVFTAEREQTWLAARDAAFPGQDTAFTRLTFNWVDIKDVSGLDPAVPDYLSEVIKGNRAGILYRPTAPLQLSGLVRNVTELTETSVQVTTAAYTLLDGSTQQPAIGDTDFGRFTGSLLLTDKGPYEVLSVTRQPGGTGSSAGLVLTLAKNKVTEMADEDPENPGSTATRYYYVAPSAGGRFTLMENLSEATNWQQVRAEIPLIDHSDPAAPVIDTIYDEQGKASRFWIGGIHAQATVSLARDNDDQVLPGYYLITCAQGTVLPPHPQGTSFDPAALSPQEPHTPYVEWYNGRIFLPLPGNSGEKKAVDVVGIKNIAPLTLYAYDPGFQTGDRPVLTENDPQRSMTVNYHPGYRAYLMTEPAPDQLNAGNLLPAPGANDKKSMLAVQTLRRETGQPTYSSSVSLPAVLLALRIQVPLPPERPQAATLKVRPDATGRAAFTFDLPVLPENGEQKHEPFGWTFYRTHHELVLRSLYQPGTVNDILSALGSFTSDPFFADRYISLLEQQFDPSASGVFKQYPVTAADGSEAVYGFPVPDLPELQLDGNGNVLSPDSAERIARYERAIHKTLMPLTEQTPILAYIKTGKQTENHPPAIRTADNKLMNFGDPGFDAFPMIRQYQGASGSYFIRFTDYTLRGSARFLYFYVAAEVTNRLEIGPLGGFTGPVTVLNTIPGEAPVVRSYSTGLNDGEGDSPVKVTFRLSPHPAYDTVTGVRLFRTTDPSKTWTLAAMGSALDATLIRDPQTGGLTVTDNFAGLSPLPLGETIYYRLAFIRQIINEANQAEEILSLGSEVQEIRLIDSFNPETPELSYDESDGSLHWQPTANKGTYYLYQQNSRGNWQVISRIDNADNGDMSFPVILPGPDAEGNPVYSRFKVKAQNASGLFSLTDKELTV</sequence>
<name>A0A316H864_9SPHI</name>
<keyword evidence="2" id="KW-1185">Reference proteome</keyword>
<reference evidence="1 2" key="1">
    <citation type="submission" date="2018-05" db="EMBL/GenBank/DDBJ databases">
        <title>Genomic Encyclopedia of Archaeal and Bacterial Type Strains, Phase II (KMG-II): from individual species to whole genera.</title>
        <authorList>
            <person name="Goeker M."/>
        </authorList>
    </citation>
    <scope>NUCLEOTIDE SEQUENCE [LARGE SCALE GENOMIC DNA]</scope>
    <source>
        <strain evidence="1 2">DSM 19975</strain>
    </source>
</reference>
<accession>A0A316H864</accession>
<dbReference type="Proteomes" id="UP000245678">
    <property type="component" value="Unassembled WGS sequence"/>
</dbReference>
<dbReference type="RefSeq" id="WP_146203184.1">
    <property type="nucleotide sequence ID" value="NZ_QGHA01000011.1"/>
</dbReference>
<evidence type="ECO:0000313" key="2">
    <source>
        <dbReference type="Proteomes" id="UP000245678"/>
    </source>
</evidence>
<organism evidence="1 2">
    <name type="scientific">Mucilaginibacter oryzae</name>
    <dbReference type="NCBI Taxonomy" id="468058"/>
    <lineage>
        <taxon>Bacteria</taxon>
        <taxon>Pseudomonadati</taxon>
        <taxon>Bacteroidota</taxon>
        <taxon>Sphingobacteriia</taxon>
        <taxon>Sphingobacteriales</taxon>
        <taxon>Sphingobacteriaceae</taxon>
        <taxon>Mucilaginibacter</taxon>
    </lineage>
</organism>
<dbReference type="EMBL" id="QGHA01000011">
    <property type="protein sequence ID" value="PWK72918.1"/>
    <property type="molecule type" value="Genomic_DNA"/>
</dbReference>
<comment type="caution">
    <text evidence="1">The sequence shown here is derived from an EMBL/GenBank/DDBJ whole genome shotgun (WGS) entry which is preliminary data.</text>
</comment>
<proteinExistence type="predicted"/>
<gene>
    <name evidence="1" type="ORF">LX99_04248</name>
</gene>
<evidence type="ECO:0000313" key="1">
    <source>
        <dbReference type="EMBL" id="PWK72918.1"/>
    </source>
</evidence>
<protein>
    <submittedName>
        <fullName evidence="1">Uncharacterized protein</fullName>
    </submittedName>
</protein>